<dbReference type="OrthoDB" id="5554140at2759"/>
<dbReference type="PANTHER" id="PTHR12100:SF1">
    <property type="entry name" value="RECYCLIN-1"/>
    <property type="match status" value="1"/>
</dbReference>
<proteinExistence type="predicted"/>
<evidence type="ECO:0000313" key="4">
    <source>
        <dbReference type="EMBL" id="KAF7346096.1"/>
    </source>
</evidence>
<sequence length="1367" mass="153579">MSLDTLPPELLFDLPPYLHSIEDLCSLFSTCRTLYRACADPSPKLVLRLAADSGRIFFRPHPHFLLAATARQLADWAVEEDHHRYQLEVAIHGGVEKLLDLAIDVAGLSMDGIRRLYTYKCDVINPLNRRLDLAAGPASDESWTVCNDPETTLLSWVIYGELFHHSLELAYLPFPRYKPLSSVIRYKWFVYCLPDVNSFRYMEFSPDEIPQFFEEYVQEDDDRFQQLSMQHAFREYLKPSLWKQELDRSPSFQATSRPLHELYISRAMHMGLKSLELLVPGGVEKLEADLELVAAGIRTSDDTYEDDTDEDNEAEEDDYADEEDDTDEETTFDPRAKFLLKLVGDRWLFDPYPTLAADLNFTLWCNWPTDDDPLPNGGYPHGSVSGPPPSAPVFVPYIQAASRTQSRSVSGANLRHTRRRTFREHCSRASCPTVLAAMQKFAPLEPVRLYNSTVSTPTTSRFLSRTHQGPKSPATAPLVGRLPSDLHLLILSYLPIPDFPAYARCNHATSNLSRAEKIWEARWKALGIETHKLGTVLDDLEARSRGQAAASRAAAPPTIPVDDEFGDFAAVDVLAPPIEEMGDFVGAFGPITPVASRMPISISSTPSKPTYRTMYMRAHGLLKPLTSALGSQPHIILTELSSLLSTPSLRQESHTLRLLSLFLSPRVKPLRKWESLYSSLRAAMDRFDANALAGFDSADSRGDEEGMREAAESSWEVWDGEGDWEMGKVWAEKREIFYQQGQWRPLDNFTDQGMLDFNPMDEFMASILAAITEHGSRAVRVFPPASDVLISFCDRIAVEVVAEYITSLLTRAREVSNATYLKAAAATFRESWKMVDAIMEAASQRPDYVERTRAEDVVYKMFEINMDEYLDEEVESVKQAFEVTCKWWEKQMAEQATSGASSTRFLSSHNPAQVKRNVLASFTSVLLMPVTIVPRAVGEAFMTGGNAAVQGIAMLNPQRWGGSGAVGNGYSRNLELEKSNGTMLFDGEDEDEKFHEKAAPSISSASSSVTRLDLPPSASRSTTSLATTNTANSVNKLELLLSLDVALELIHADHEALKRVETFAGYPGDYGHRVRDTIEELFILMLQALGGRHISVGFGLATEQMTSYKPEEHQETTSVAPLLQFFELVHIGDTIQSMVQVFFDKELTPHIDRTDFLNAVVREKKRFENALDDSVAAGLNAGTEVLMNQVDHIILTLTQPREYYPPEDAELDLKPTKGCTEAIKCLEMHCKLLKGSTSKEVLEVFYQEVGIRLIAILQKHIKRQIISLTGGFHLIADLNTYHVFISSLKVPSITADFSHLKMLGHVYVVDDAKDLAQIVRDVSRYGGAYRPEDIYEFIQRRSDWKKIEKTVDKTMYNLSFKEDCIIC</sequence>
<dbReference type="SUPFAM" id="SSF81383">
    <property type="entry name" value="F-box domain"/>
    <property type="match status" value="1"/>
</dbReference>
<dbReference type="Proteomes" id="UP000623467">
    <property type="component" value="Unassembled WGS sequence"/>
</dbReference>
<dbReference type="InterPro" id="IPR001810">
    <property type="entry name" value="F-box_dom"/>
</dbReference>
<accession>A0A8H6XT39</accession>
<feature type="compositionally biased region" description="Low complexity" evidence="1">
    <location>
        <begin position="999"/>
        <end position="1008"/>
    </location>
</feature>
<feature type="compositionally biased region" description="Acidic residues" evidence="1">
    <location>
        <begin position="302"/>
        <end position="331"/>
    </location>
</feature>
<dbReference type="Pfam" id="PF07393">
    <property type="entry name" value="Sec10_HB"/>
    <property type="match status" value="1"/>
</dbReference>
<feature type="region of interest" description="Disordered" evidence="1">
    <location>
        <begin position="297"/>
        <end position="331"/>
    </location>
</feature>
<dbReference type="GO" id="GO:0000145">
    <property type="term" value="C:exocyst"/>
    <property type="evidence" value="ECO:0007669"/>
    <property type="project" value="TreeGrafter"/>
</dbReference>
<keyword evidence="5" id="KW-1185">Reference proteome</keyword>
<feature type="domain" description="Exocyst complex component Sec10-like alpha-helical bundle" evidence="3">
    <location>
        <begin position="663"/>
        <end position="1349"/>
    </location>
</feature>
<evidence type="ECO:0008006" key="6">
    <source>
        <dbReference type="Google" id="ProtNLM"/>
    </source>
</evidence>
<feature type="domain" description="F-box" evidence="2">
    <location>
        <begin position="481"/>
        <end position="519"/>
    </location>
</feature>
<protein>
    <recommendedName>
        <fullName evidence="6">F-box domain-containing protein</fullName>
    </recommendedName>
</protein>
<evidence type="ECO:0000256" key="1">
    <source>
        <dbReference type="SAM" id="MobiDB-lite"/>
    </source>
</evidence>
<reference evidence="4" key="1">
    <citation type="submission" date="2020-05" db="EMBL/GenBank/DDBJ databases">
        <title>Mycena genomes resolve the evolution of fungal bioluminescence.</title>
        <authorList>
            <person name="Tsai I.J."/>
        </authorList>
    </citation>
    <scope>NUCLEOTIDE SEQUENCE</scope>
    <source>
        <strain evidence="4">160909Yilan</strain>
    </source>
</reference>
<gene>
    <name evidence="4" type="ORF">MSAN_01836000</name>
</gene>
<dbReference type="GO" id="GO:0006893">
    <property type="term" value="P:Golgi to plasma membrane transport"/>
    <property type="evidence" value="ECO:0007669"/>
    <property type="project" value="TreeGrafter"/>
</dbReference>
<evidence type="ECO:0000259" key="2">
    <source>
        <dbReference type="Pfam" id="PF00646"/>
    </source>
</evidence>
<dbReference type="PANTHER" id="PTHR12100">
    <property type="entry name" value="SEC10"/>
    <property type="match status" value="1"/>
</dbReference>
<evidence type="ECO:0000313" key="5">
    <source>
        <dbReference type="Proteomes" id="UP000623467"/>
    </source>
</evidence>
<comment type="caution">
    <text evidence="4">The sequence shown here is derived from an EMBL/GenBank/DDBJ whole genome shotgun (WGS) entry which is preliminary data.</text>
</comment>
<organism evidence="4 5">
    <name type="scientific">Mycena sanguinolenta</name>
    <dbReference type="NCBI Taxonomy" id="230812"/>
    <lineage>
        <taxon>Eukaryota</taxon>
        <taxon>Fungi</taxon>
        <taxon>Dikarya</taxon>
        <taxon>Basidiomycota</taxon>
        <taxon>Agaricomycotina</taxon>
        <taxon>Agaricomycetes</taxon>
        <taxon>Agaricomycetidae</taxon>
        <taxon>Agaricales</taxon>
        <taxon>Marasmiineae</taxon>
        <taxon>Mycenaceae</taxon>
        <taxon>Mycena</taxon>
    </lineage>
</organism>
<dbReference type="InterPro" id="IPR048627">
    <property type="entry name" value="Sec10_HB"/>
</dbReference>
<dbReference type="Pfam" id="PF00646">
    <property type="entry name" value="F-box"/>
    <property type="match status" value="1"/>
</dbReference>
<evidence type="ECO:0000259" key="3">
    <source>
        <dbReference type="Pfam" id="PF07393"/>
    </source>
</evidence>
<dbReference type="GO" id="GO:0006887">
    <property type="term" value="P:exocytosis"/>
    <property type="evidence" value="ECO:0007669"/>
    <property type="project" value="TreeGrafter"/>
</dbReference>
<feature type="region of interest" description="Disordered" evidence="1">
    <location>
        <begin position="995"/>
        <end position="1025"/>
    </location>
</feature>
<dbReference type="InterPro" id="IPR036047">
    <property type="entry name" value="F-box-like_dom_sf"/>
</dbReference>
<dbReference type="InterPro" id="IPR009976">
    <property type="entry name" value="Sec10-like"/>
</dbReference>
<dbReference type="EMBL" id="JACAZH010000019">
    <property type="protein sequence ID" value="KAF7346096.1"/>
    <property type="molecule type" value="Genomic_DNA"/>
</dbReference>
<name>A0A8H6XT39_9AGAR</name>